<dbReference type="Pfam" id="PF24809">
    <property type="entry name" value="DUF7708"/>
    <property type="match status" value="1"/>
</dbReference>
<dbReference type="STRING" id="1388766.A0A017SG69"/>
<dbReference type="InterPro" id="IPR056125">
    <property type="entry name" value="DUF7708"/>
</dbReference>
<evidence type="ECO:0000313" key="3">
    <source>
        <dbReference type="Proteomes" id="UP000019804"/>
    </source>
</evidence>
<dbReference type="GeneID" id="63696890"/>
<proteinExistence type="predicted"/>
<dbReference type="EMBL" id="KK088421">
    <property type="protein sequence ID" value="EYE95624.1"/>
    <property type="molecule type" value="Genomic_DNA"/>
</dbReference>
<dbReference type="AlphaFoldDB" id="A0A017SG69"/>
<organism evidence="2 3">
    <name type="scientific">Aspergillus ruber (strain CBS 135680)</name>
    <dbReference type="NCBI Taxonomy" id="1388766"/>
    <lineage>
        <taxon>Eukaryota</taxon>
        <taxon>Fungi</taxon>
        <taxon>Dikarya</taxon>
        <taxon>Ascomycota</taxon>
        <taxon>Pezizomycotina</taxon>
        <taxon>Eurotiomycetes</taxon>
        <taxon>Eurotiomycetidae</taxon>
        <taxon>Eurotiales</taxon>
        <taxon>Aspergillaceae</taxon>
        <taxon>Aspergillus</taxon>
        <taxon>Aspergillus subgen. Aspergillus</taxon>
    </lineage>
</organism>
<dbReference type="HOGENOM" id="CLU_027363_1_0_1"/>
<keyword evidence="3" id="KW-1185">Reference proteome</keyword>
<protein>
    <recommendedName>
        <fullName evidence="1">DUF7708 domain-containing protein</fullName>
    </recommendedName>
</protein>
<dbReference type="OrthoDB" id="4840035at2759"/>
<reference evidence="3" key="1">
    <citation type="journal article" date="2014" name="Nat. Commun.">
        <title>Genomic adaptations of the halophilic Dead Sea filamentous fungus Eurotium rubrum.</title>
        <authorList>
            <person name="Kis-Papo T."/>
            <person name="Weig A.R."/>
            <person name="Riley R."/>
            <person name="Persoh D."/>
            <person name="Salamov A."/>
            <person name="Sun H."/>
            <person name="Lipzen A."/>
            <person name="Wasser S.P."/>
            <person name="Rambold G."/>
            <person name="Grigoriev I.V."/>
            <person name="Nevo E."/>
        </authorList>
    </citation>
    <scope>NUCLEOTIDE SEQUENCE [LARGE SCALE GENOMIC DNA]</scope>
    <source>
        <strain evidence="3">CBS 135680</strain>
    </source>
</reference>
<dbReference type="RefSeq" id="XP_040639312.1">
    <property type="nucleotide sequence ID" value="XM_040781766.1"/>
</dbReference>
<gene>
    <name evidence="2" type="ORF">EURHEDRAFT_411903</name>
</gene>
<name>A0A017SG69_ASPRC</name>
<sequence>MVSPSSALSAHRRALDERDRAVWGKRFDSKPVRPATADLDIEYNELILSWKAFQDNLAAPHDQTDFFPHPQNPRDVIARVRSIQSTWIASPQKHFFSTAMKLCDRFLATMDSHSALLTVLPDHECYASLFYGVLQSVFKASANYPKVIDGLLKALVKVNESICLPGKNPSDAVENMTSRVVRFYSLVFFLLAEFMDWYVRRAKCRLLKSPNHEPYAHLENLVCTVRSRGLDIMREFTDGLSLEDRGCAKKRRTMQANASYLWEEARIRQVGLQGKDRHVAAQNTIIRHLIWDLQDDDAQRSRMREDREFLLCKWLGAANGQLHPVCEQKSGIACLTTTPSQDLATSRFDWSYGSRRKYTRVEFQYASAHLQNYFDNDDQIAHFEPDVQVVTEANVLSSLSQWGAGSNSQVLAIGGSPTTAFPSPVALISACYVFYAREEKLPLISHFCTLPLETRQNVMPFEQGLLALAYSLIRQLVDCLPPVVDSNVACHLNCERFRFLNDTLGCWKEVLSLIDCLLSLAPPLLVCVIDGLDVLQDDSTDVYIRSLVRVLLTHTRHETVKIPDEKHGQRVLLKVLFTVAGRPSSLVETLSENLHILTESNRVDPTLLADDPALISDPSVVMNA</sequence>
<dbReference type="Proteomes" id="UP000019804">
    <property type="component" value="Unassembled WGS sequence"/>
</dbReference>
<evidence type="ECO:0000259" key="1">
    <source>
        <dbReference type="Pfam" id="PF24809"/>
    </source>
</evidence>
<evidence type="ECO:0000313" key="2">
    <source>
        <dbReference type="EMBL" id="EYE95624.1"/>
    </source>
</evidence>
<feature type="domain" description="DUF7708" evidence="1">
    <location>
        <begin position="103"/>
        <end position="231"/>
    </location>
</feature>
<accession>A0A017SG69</accession>